<keyword evidence="7" id="KW-1185">Reference proteome</keyword>
<dbReference type="EMBL" id="CAJOBP010001319">
    <property type="protein sequence ID" value="CAF4274399.1"/>
    <property type="molecule type" value="Genomic_DNA"/>
</dbReference>
<dbReference type="Proteomes" id="UP000663873">
    <property type="component" value="Unassembled WGS sequence"/>
</dbReference>
<sequence>MQSACHVQPVLVAYDTSGNIIEKLGSNDQPWPVVASILGSSNASVHGVIANYSDEQTQFSTFGATATDSYQIRFAFILPRGVNRQIKGKKNSPTVSVTDPILDAMQNDDISVVSKNETFNLTVIIVDKISKIKIANIQWINFT</sequence>
<dbReference type="EMBL" id="CAJOBO010001328">
    <property type="protein sequence ID" value="CAF4365929.1"/>
    <property type="molecule type" value="Genomic_DNA"/>
</dbReference>
<dbReference type="EMBL" id="CAJNXB010006091">
    <property type="protein sequence ID" value="CAF3465551.1"/>
    <property type="molecule type" value="Genomic_DNA"/>
</dbReference>
<dbReference type="EMBL" id="CAJOBR010000726">
    <property type="protein sequence ID" value="CAF4540435.1"/>
    <property type="molecule type" value="Genomic_DNA"/>
</dbReference>
<evidence type="ECO:0000313" key="7">
    <source>
        <dbReference type="Proteomes" id="UP000663873"/>
    </source>
</evidence>
<dbReference type="OrthoDB" id="10057942at2759"/>
<organism evidence="3 6">
    <name type="scientific">Rotaria socialis</name>
    <dbReference type="NCBI Taxonomy" id="392032"/>
    <lineage>
        <taxon>Eukaryota</taxon>
        <taxon>Metazoa</taxon>
        <taxon>Spiralia</taxon>
        <taxon>Gnathifera</taxon>
        <taxon>Rotifera</taxon>
        <taxon>Eurotatoria</taxon>
        <taxon>Bdelloidea</taxon>
        <taxon>Philodinida</taxon>
        <taxon>Philodinidae</taxon>
        <taxon>Rotaria</taxon>
    </lineage>
</organism>
<evidence type="ECO:0000313" key="3">
    <source>
        <dbReference type="EMBL" id="CAF4365929.1"/>
    </source>
</evidence>
<dbReference type="Proteomes" id="UP000663848">
    <property type="component" value="Unassembled WGS sequence"/>
</dbReference>
<evidence type="ECO:0000313" key="2">
    <source>
        <dbReference type="EMBL" id="CAF4274399.1"/>
    </source>
</evidence>
<evidence type="ECO:0000313" key="5">
    <source>
        <dbReference type="EMBL" id="CAF4586576.1"/>
    </source>
</evidence>
<name>A0A820M0S9_9BILA</name>
<evidence type="ECO:0000313" key="6">
    <source>
        <dbReference type="Proteomes" id="UP000663851"/>
    </source>
</evidence>
<proteinExistence type="predicted"/>
<gene>
    <name evidence="3" type="ORF">HFQ381_LOCUS17717</name>
    <name evidence="4" type="ORF">QYT958_LOCUS7562</name>
    <name evidence="1" type="ORF">TIS948_LOCUS32957</name>
    <name evidence="5" type="ORF">TSG867_LOCUS26922</name>
    <name evidence="2" type="ORF">UJA718_LOCUS10992</name>
</gene>
<dbReference type="EMBL" id="CAJOBQ010002950">
    <property type="protein sequence ID" value="CAF4586576.1"/>
    <property type="molecule type" value="Genomic_DNA"/>
</dbReference>
<dbReference type="AlphaFoldDB" id="A0A820M0S9"/>
<evidence type="ECO:0000313" key="4">
    <source>
        <dbReference type="EMBL" id="CAF4540435.1"/>
    </source>
</evidence>
<reference evidence="3" key="1">
    <citation type="submission" date="2021-02" db="EMBL/GenBank/DDBJ databases">
        <authorList>
            <person name="Nowell W R."/>
        </authorList>
    </citation>
    <scope>NUCLEOTIDE SEQUENCE</scope>
</reference>
<evidence type="ECO:0000313" key="1">
    <source>
        <dbReference type="EMBL" id="CAF3465551.1"/>
    </source>
</evidence>
<comment type="caution">
    <text evidence="3">The sequence shown here is derived from an EMBL/GenBank/DDBJ whole genome shotgun (WGS) entry which is preliminary data.</text>
</comment>
<protein>
    <submittedName>
        <fullName evidence="3">Uncharacterized protein</fullName>
    </submittedName>
</protein>
<accession>A0A820M0S9</accession>
<dbReference type="Proteomes" id="UP000663851">
    <property type="component" value="Unassembled WGS sequence"/>
</dbReference>
<dbReference type="Proteomes" id="UP000663825">
    <property type="component" value="Unassembled WGS sequence"/>
</dbReference>
<dbReference type="Proteomes" id="UP000663862">
    <property type="component" value="Unassembled WGS sequence"/>
</dbReference>